<keyword evidence="1" id="KW-1133">Transmembrane helix</keyword>
<dbReference type="Proteomes" id="UP000178272">
    <property type="component" value="Unassembled WGS sequence"/>
</dbReference>
<reference evidence="2 3" key="1">
    <citation type="journal article" date="2016" name="Nat. Commun.">
        <title>Thousands of microbial genomes shed light on interconnected biogeochemical processes in an aquifer system.</title>
        <authorList>
            <person name="Anantharaman K."/>
            <person name="Brown C.T."/>
            <person name="Hug L.A."/>
            <person name="Sharon I."/>
            <person name="Castelle C.J."/>
            <person name="Probst A.J."/>
            <person name="Thomas B.C."/>
            <person name="Singh A."/>
            <person name="Wilkins M.J."/>
            <person name="Karaoz U."/>
            <person name="Brodie E.L."/>
            <person name="Williams K.H."/>
            <person name="Hubbard S.S."/>
            <person name="Banfield J.F."/>
        </authorList>
    </citation>
    <scope>NUCLEOTIDE SEQUENCE [LARGE SCALE GENOMIC DNA]</scope>
</reference>
<feature type="transmembrane region" description="Helical" evidence="1">
    <location>
        <begin position="60"/>
        <end position="81"/>
    </location>
</feature>
<name>A0A1G1V6D6_9BACT</name>
<evidence type="ECO:0000256" key="1">
    <source>
        <dbReference type="SAM" id="Phobius"/>
    </source>
</evidence>
<feature type="transmembrane region" description="Helical" evidence="1">
    <location>
        <begin position="93"/>
        <end position="114"/>
    </location>
</feature>
<organism evidence="2 3">
    <name type="scientific">Candidatus Blackburnbacteria bacterium RIFCSPHIGHO2_12_FULL_41_13b</name>
    <dbReference type="NCBI Taxonomy" id="1797517"/>
    <lineage>
        <taxon>Bacteria</taxon>
        <taxon>Candidatus Blackburniibacteriota</taxon>
    </lineage>
</organism>
<gene>
    <name evidence="2" type="ORF">A3F61_01985</name>
</gene>
<sequence length="117" mass="12904">MIFGRPKIIPQELSIKKPFFFGLGSLVAALFFLAFFWPSLPPQLPLFYSKPWGESQLAPSYFTALPIILSALLLFANSIFAQAVDGYPLIKRMLIFGAASVCVLAAITVIRIILLVV</sequence>
<protein>
    <recommendedName>
        <fullName evidence="4">DUF1648 domain-containing protein</fullName>
    </recommendedName>
</protein>
<dbReference type="STRING" id="1797517.A3F61_01985"/>
<keyword evidence="1" id="KW-0472">Membrane</keyword>
<evidence type="ECO:0008006" key="4">
    <source>
        <dbReference type="Google" id="ProtNLM"/>
    </source>
</evidence>
<dbReference type="AlphaFoldDB" id="A0A1G1V6D6"/>
<keyword evidence="1" id="KW-0812">Transmembrane</keyword>
<evidence type="ECO:0000313" key="3">
    <source>
        <dbReference type="Proteomes" id="UP000178272"/>
    </source>
</evidence>
<dbReference type="EMBL" id="MHCA01000047">
    <property type="protein sequence ID" value="OGY10939.1"/>
    <property type="molecule type" value="Genomic_DNA"/>
</dbReference>
<accession>A0A1G1V6D6</accession>
<proteinExistence type="predicted"/>
<evidence type="ECO:0000313" key="2">
    <source>
        <dbReference type="EMBL" id="OGY10939.1"/>
    </source>
</evidence>
<feature type="transmembrane region" description="Helical" evidence="1">
    <location>
        <begin position="20"/>
        <end position="40"/>
    </location>
</feature>
<comment type="caution">
    <text evidence="2">The sequence shown here is derived from an EMBL/GenBank/DDBJ whole genome shotgun (WGS) entry which is preliminary data.</text>
</comment>